<dbReference type="PANTHER" id="PTHR12825">
    <property type="entry name" value="BNIP1-RELATED"/>
    <property type="match status" value="1"/>
</dbReference>
<sequence>MSFDSLQERLTALQETTTQVQELIDRLANLKFQPGSAPLPPHGDGNGNGEDEDDENVAAELSAEINQTLRDEEEDLELLAEEITDLRGGKEGSEAARRKERLREGLARMEGEVKSSRASFHRAQLASRRSLESARRLERELLLQSYTRATSTPSRSGANSPAPSSLAPTHPRRRGTQRQQQQQQGASAGYDDPVVAASSDLTLSLRRAHQAVTAELGRSMAVRGALAESTDKVRRLGSGYARVDDMLRSSRDLVGVLLRSTKSDTWYLQTTFSLLVATLAWLVFRRFLYGPLWWLIWFPARLAFRTGSSAVGIVGGAGAGAGSRPAGASMGVVDGSGAAKVVGVGEEGAVPTLEVGRAGAKTVGGEARQGVPDSMVEEVGRIVDRIEEQVGGDDGEGEGEPEPEPEAEVFVPASDEPNVAQAEAGRVRDEL</sequence>
<organism evidence="13 14">
    <name type="scientific">Cytospora chrysosperma</name>
    <name type="common">Cytospora canker fungus</name>
    <name type="synonym">Sphaeria chrysosperma</name>
    <dbReference type="NCBI Taxonomy" id="252740"/>
    <lineage>
        <taxon>Eukaryota</taxon>
        <taxon>Fungi</taxon>
        <taxon>Dikarya</taxon>
        <taxon>Ascomycota</taxon>
        <taxon>Pezizomycotina</taxon>
        <taxon>Sordariomycetes</taxon>
        <taxon>Sordariomycetidae</taxon>
        <taxon>Diaporthales</taxon>
        <taxon>Cytosporaceae</taxon>
        <taxon>Cytospora</taxon>
    </lineage>
</organism>
<evidence type="ECO:0000256" key="10">
    <source>
        <dbReference type="SAM" id="Coils"/>
    </source>
</evidence>
<feature type="coiled-coil region" evidence="10">
    <location>
        <begin position="62"/>
        <end position="89"/>
    </location>
</feature>
<dbReference type="GO" id="GO:0005789">
    <property type="term" value="C:endoplasmic reticulum membrane"/>
    <property type="evidence" value="ECO:0007669"/>
    <property type="project" value="UniProtKB-SubCell"/>
</dbReference>
<dbReference type="PANTHER" id="PTHR12825:SF0">
    <property type="entry name" value="VESICLE TRANSPORT PROTEIN SEC20"/>
    <property type="match status" value="1"/>
</dbReference>
<keyword evidence="7 10" id="KW-0175">Coiled coil</keyword>
<dbReference type="GO" id="GO:0031201">
    <property type="term" value="C:SNARE complex"/>
    <property type="evidence" value="ECO:0007669"/>
    <property type="project" value="TreeGrafter"/>
</dbReference>
<evidence type="ECO:0000256" key="8">
    <source>
        <dbReference type="ARBA" id="ARBA00023136"/>
    </source>
</evidence>
<keyword evidence="14" id="KW-1185">Reference proteome</keyword>
<evidence type="ECO:0000256" key="5">
    <source>
        <dbReference type="ARBA" id="ARBA00022892"/>
    </source>
</evidence>
<feature type="region of interest" description="Disordered" evidence="11">
    <location>
        <begin position="31"/>
        <end position="55"/>
    </location>
</feature>
<evidence type="ECO:0000256" key="4">
    <source>
        <dbReference type="ARBA" id="ARBA00022824"/>
    </source>
</evidence>
<evidence type="ECO:0000313" key="13">
    <source>
        <dbReference type="EMBL" id="ROW01490.1"/>
    </source>
</evidence>
<evidence type="ECO:0000256" key="11">
    <source>
        <dbReference type="SAM" id="MobiDB-lite"/>
    </source>
</evidence>
<keyword evidence="6" id="KW-1133">Transmembrane helix</keyword>
<keyword evidence="5" id="KW-0931">ER-Golgi transport</keyword>
<dbReference type="Proteomes" id="UP000284375">
    <property type="component" value="Unassembled WGS sequence"/>
</dbReference>
<comment type="similarity">
    <text evidence="9">Belongs to the SEC20 family.</text>
</comment>
<dbReference type="GO" id="GO:0006890">
    <property type="term" value="P:retrograde vesicle-mediated transport, Golgi to endoplasmic reticulum"/>
    <property type="evidence" value="ECO:0007669"/>
    <property type="project" value="InterPro"/>
</dbReference>
<dbReference type="STRING" id="252740.A0A423WDN7"/>
<keyword evidence="8" id="KW-0472">Membrane</keyword>
<comment type="subcellular location">
    <subcellularLocation>
        <location evidence="1">Endoplasmic reticulum membrane</location>
        <topology evidence="1">Single-pass type IV membrane protein</topology>
    </subcellularLocation>
</comment>
<dbReference type="EMBL" id="LJZO01000006">
    <property type="protein sequence ID" value="ROW01490.1"/>
    <property type="molecule type" value="Genomic_DNA"/>
</dbReference>
<dbReference type="GO" id="GO:0005484">
    <property type="term" value="F:SNAP receptor activity"/>
    <property type="evidence" value="ECO:0007669"/>
    <property type="project" value="InterPro"/>
</dbReference>
<evidence type="ECO:0000313" key="14">
    <source>
        <dbReference type="Proteomes" id="UP000284375"/>
    </source>
</evidence>
<evidence type="ECO:0000256" key="3">
    <source>
        <dbReference type="ARBA" id="ARBA00022692"/>
    </source>
</evidence>
<keyword evidence="2" id="KW-0813">Transport</keyword>
<keyword evidence="4" id="KW-0256">Endoplasmic reticulum</keyword>
<evidence type="ECO:0000256" key="9">
    <source>
        <dbReference type="ARBA" id="ARBA00037934"/>
    </source>
</evidence>
<feature type="region of interest" description="Disordered" evidence="11">
    <location>
        <begin position="146"/>
        <end position="192"/>
    </location>
</feature>
<evidence type="ECO:0000256" key="6">
    <source>
        <dbReference type="ARBA" id="ARBA00022989"/>
    </source>
</evidence>
<dbReference type="Pfam" id="PF03908">
    <property type="entry name" value="Sec20"/>
    <property type="match status" value="1"/>
</dbReference>
<accession>A0A423WDN7</accession>
<feature type="compositionally biased region" description="Acidic residues" evidence="11">
    <location>
        <begin position="390"/>
        <end position="407"/>
    </location>
</feature>
<comment type="caution">
    <text evidence="13">The sequence shown here is derived from an EMBL/GenBank/DDBJ whole genome shotgun (WGS) entry which is preliminary data.</text>
</comment>
<feature type="domain" description="Sec20 C-terminal" evidence="12">
    <location>
        <begin position="198"/>
        <end position="286"/>
    </location>
</feature>
<dbReference type="InterPro" id="IPR005606">
    <property type="entry name" value="Sec20"/>
</dbReference>
<keyword evidence="3" id="KW-0812">Transmembrane</keyword>
<evidence type="ECO:0000256" key="2">
    <source>
        <dbReference type="ARBA" id="ARBA00022448"/>
    </source>
</evidence>
<feature type="region of interest" description="Disordered" evidence="11">
    <location>
        <begin position="387"/>
        <end position="431"/>
    </location>
</feature>
<reference evidence="13 14" key="1">
    <citation type="submission" date="2015-09" db="EMBL/GenBank/DDBJ databases">
        <title>Host preference determinants of Valsa canker pathogens revealed by comparative genomics.</title>
        <authorList>
            <person name="Yin Z."/>
            <person name="Huang L."/>
        </authorList>
    </citation>
    <scope>NUCLEOTIDE SEQUENCE [LARGE SCALE GENOMIC DNA]</scope>
    <source>
        <strain evidence="13 14">YSFL</strain>
    </source>
</reference>
<evidence type="ECO:0000256" key="1">
    <source>
        <dbReference type="ARBA" id="ARBA00004163"/>
    </source>
</evidence>
<evidence type="ECO:0000259" key="12">
    <source>
        <dbReference type="Pfam" id="PF03908"/>
    </source>
</evidence>
<feature type="compositionally biased region" description="Polar residues" evidence="11">
    <location>
        <begin position="146"/>
        <end position="167"/>
    </location>
</feature>
<proteinExistence type="inferred from homology"/>
<protein>
    <recommendedName>
        <fullName evidence="12">Sec20 C-terminal domain-containing protein</fullName>
    </recommendedName>
</protein>
<dbReference type="OrthoDB" id="46868at2759"/>
<gene>
    <name evidence="13" type="ORF">VSDG_02068</name>
</gene>
<name>A0A423WDN7_CYTCH</name>
<dbReference type="InterPro" id="IPR056173">
    <property type="entry name" value="Sec20_C"/>
</dbReference>
<evidence type="ECO:0000256" key="7">
    <source>
        <dbReference type="ARBA" id="ARBA00023054"/>
    </source>
</evidence>
<dbReference type="AlphaFoldDB" id="A0A423WDN7"/>
<feature type="region of interest" description="Disordered" evidence="11">
    <location>
        <begin position="109"/>
        <end position="133"/>
    </location>
</feature>